<dbReference type="EMBL" id="JANBUJ010000262">
    <property type="protein sequence ID" value="KAJ2773171.1"/>
    <property type="molecule type" value="Genomic_DNA"/>
</dbReference>
<protein>
    <submittedName>
        <fullName evidence="1">Uncharacterized protein</fullName>
    </submittedName>
</protein>
<gene>
    <name evidence="1" type="ORF">IWQ57_001428</name>
</gene>
<sequence length="456" mass="48234">MASTDAPDGFVAAFAAAGGVVAADLHVRCPARGVRGVFVRRAAGVPRPGTPLFRVPAHMAITVDTAMRSDIVRRCCALLDAPDVASDAVALALFIATERAIGRASPWRWYIEALPRAGAGALFFGDSDLAALRGTPLGVAAEAKERQLQRHFGCMAAALEQWLLEYRGSCRAVSFEDYKWAYSMVLSRSVSLPSPGQPGCDLQALLPLFDMANHSSTPSAHWIPEPDGSVSICAGDMFIPNGTDDPTMAEICVSYGRKPNTEWLYEYGFIPTTNGSDAWPYLAHLSGSPQLVHIKTMWMHELGLPRQVLIADPDGCDDGTGERELLPRSALLTLSLAALDDTSDACTRAVGDVRPDHPYFSVADILVDDDDKLLNVPGLRALSLDTCGADLSEAAASMRAALGEFPCARQPVRAYLAGGAALTARIAAAVSALRASGPSSPVADPAPVSLPGPPTR</sequence>
<comment type="caution">
    <text evidence="1">The sequence shown here is derived from an EMBL/GenBank/DDBJ whole genome shotgun (WGS) entry which is preliminary data.</text>
</comment>
<keyword evidence="2" id="KW-1185">Reference proteome</keyword>
<accession>A0ACC1K4D0</accession>
<evidence type="ECO:0000313" key="2">
    <source>
        <dbReference type="Proteomes" id="UP001140234"/>
    </source>
</evidence>
<name>A0ACC1K4D0_9FUNG</name>
<proteinExistence type="predicted"/>
<evidence type="ECO:0000313" key="1">
    <source>
        <dbReference type="EMBL" id="KAJ2773171.1"/>
    </source>
</evidence>
<dbReference type="Proteomes" id="UP001140234">
    <property type="component" value="Unassembled WGS sequence"/>
</dbReference>
<organism evidence="1 2">
    <name type="scientific">Coemansia nantahalensis</name>
    <dbReference type="NCBI Taxonomy" id="2789366"/>
    <lineage>
        <taxon>Eukaryota</taxon>
        <taxon>Fungi</taxon>
        <taxon>Fungi incertae sedis</taxon>
        <taxon>Zoopagomycota</taxon>
        <taxon>Kickxellomycotina</taxon>
        <taxon>Kickxellomycetes</taxon>
        <taxon>Kickxellales</taxon>
        <taxon>Kickxellaceae</taxon>
        <taxon>Coemansia</taxon>
    </lineage>
</organism>
<reference evidence="1" key="1">
    <citation type="submission" date="2022-07" db="EMBL/GenBank/DDBJ databases">
        <title>Phylogenomic reconstructions and comparative analyses of Kickxellomycotina fungi.</title>
        <authorList>
            <person name="Reynolds N.K."/>
            <person name="Stajich J.E."/>
            <person name="Barry K."/>
            <person name="Grigoriev I.V."/>
            <person name="Crous P."/>
            <person name="Smith M.E."/>
        </authorList>
    </citation>
    <scope>NUCLEOTIDE SEQUENCE</scope>
    <source>
        <strain evidence="1">CBS 109366</strain>
    </source>
</reference>